<protein>
    <submittedName>
        <fullName evidence="2">Uncharacterized protein</fullName>
    </submittedName>
</protein>
<proteinExistence type="predicted"/>
<reference evidence="2 3" key="1">
    <citation type="submission" date="2024-02" db="EMBL/GenBank/DDBJ databases">
        <authorList>
            <person name="Chen Y."/>
            <person name="Shah S."/>
            <person name="Dougan E. K."/>
            <person name="Thang M."/>
            <person name="Chan C."/>
        </authorList>
    </citation>
    <scope>NUCLEOTIDE SEQUENCE [LARGE SCALE GENOMIC DNA]</scope>
</reference>
<keyword evidence="1" id="KW-0732">Signal</keyword>
<organism evidence="2 3">
    <name type="scientific">Durusdinium trenchii</name>
    <dbReference type="NCBI Taxonomy" id="1381693"/>
    <lineage>
        <taxon>Eukaryota</taxon>
        <taxon>Sar</taxon>
        <taxon>Alveolata</taxon>
        <taxon>Dinophyceae</taxon>
        <taxon>Suessiales</taxon>
        <taxon>Symbiodiniaceae</taxon>
        <taxon>Durusdinium</taxon>
    </lineage>
</organism>
<name>A0ABP0NEG1_9DINO</name>
<keyword evidence="3" id="KW-1185">Reference proteome</keyword>
<gene>
    <name evidence="2" type="ORF">CCMP2556_LOCUS30380</name>
</gene>
<dbReference type="Proteomes" id="UP001642484">
    <property type="component" value="Unassembled WGS sequence"/>
</dbReference>
<evidence type="ECO:0000313" key="2">
    <source>
        <dbReference type="EMBL" id="CAK9061803.1"/>
    </source>
</evidence>
<sequence>MWRRSNIFSCCLHSLFHFMKRIATVLCKTAQPYFSDRSYQCYHCLHRKEQIEKVFRLSFCDMPIHTPLEFDGKVAFNEVNLQDLPACKANFAPMIMLRIAESRTQKLSRCSSGIYRSRQESEAAHGERA</sequence>
<comment type="caution">
    <text evidence="2">The sequence shown here is derived from an EMBL/GenBank/DDBJ whole genome shotgun (WGS) entry which is preliminary data.</text>
</comment>
<evidence type="ECO:0000256" key="1">
    <source>
        <dbReference type="SAM" id="SignalP"/>
    </source>
</evidence>
<feature type="chain" id="PRO_5046492105" evidence="1">
    <location>
        <begin position="28"/>
        <end position="129"/>
    </location>
</feature>
<feature type="signal peptide" evidence="1">
    <location>
        <begin position="1"/>
        <end position="27"/>
    </location>
</feature>
<accession>A0ABP0NEG1</accession>
<dbReference type="EMBL" id="CAXAMN010021640">
    <property type="protein sequence ID" value="CAK9061803.1"/>
    <property type="molecule type" value="Genomic_DNA"/>
</dbReference>
<evidence type="ECO:0000313" key="3">
    <source>
        <dbReference type="Proteomes" id="UP001642484"/>
    </source>
</evidence>